<keyword evidence="2" id="KW-1185">Reference proteome</keyword>
<organism evidence="1 2">
    <name type="scientific">Phormidium tenue NIES-30</name>
    <dbReference type="NCBI Taxonomy" id="549789"/>
    <lineage>
        <taxon>Bacteria</taxon>
        <taxon>Bacillati</taxon>
        <taxon>Cyanobacteriota</taxon>
        <taxon>Cyanophyceae</taxon>
        <taxon>Oscillatoriophycideae</taxon>
        <taxon>Oscillatoriales</taxon>
        <taxon>Oscillatoriaceae</taxon>
        <taxon>Phormidium</taxon>
    </lineage>
</organism>
<dbReference type="SUPFAM" id="SSF52540">
    <property type="entry name" value="P-loop containing nucleoside triphosphate hydrolases"/>
    <property type="match status" value="1"/>
</dbReference>
<dbReference type="InterPro" id="IPR027417">
    <property type="entry name" value="P-loop_NTPase"/>
</dbReference>
<proteinExistence type="predicted"/>
<dbReference type="Gene3D" id="3.40.50.300">
    <property type="entry name" value="P-loop containing nucleotide triphosphate hydrolases"/>
    <property type="match status" value="2"/>
</dbReference>
<dbReference type="Proteomes" id="UP000185557">
    <property type="component" value="Unassembled WGS sequence"/>
</dbReference>
<gene>
    <name evidence="1" type="ORF">NIES30_05310</name>
</gene>
<name>A0A1U7J9E6_9CYAN</name>
<dbReference type="AlphaFoldDB" id="A0A1U7J9E6"/>
<protein>
    <recommendedName>
        <fullName evidence="3">Type IV secretion system protein VirB4</fullName>
    </recommendedName>
</protein>
<evidence type="ECO:0000313" key="2">
    <source>
        <dbReference type="Proteomes" id="UP000185557"/>
    </source>
</evidence>
<accession>A0A1U7J9E6</accession>
<sequence length="918" mass="102419">MTPFEDALNLAAMLRIELRGRQVGAYVLTKGKNREHLCFVFGFDCRGIHNTLTDEQVEIVFDQLESGLKDLPNGERLTIHLGSFSADCDRQHALAQLTQIAPNQALKFLLTAERARVQQLTQQGLRKPKFLRLYVTYTVQTGSEGAQDIIEKVISRGENLWKSFTGELRQAKNQRLQTVITKAFTDGFLLWEQVLSTKMGLSVKPLGEGDLWSLLWNRFNASDPIDIPQLIILDSDGLHEQVNSDIHSTTLLTRAGVPTAGKTWVKVKGQYAAPLTFLEKPGGWASESAQLRYLWEILSRETVADTEIFCQLTRANETLVKTTVQRMLKQSNLTATLAEDSHSVDVAAELKMKRSIEAQEELFEGALPIHTAVVFLVHRPDLEQLDEACRYIQSCFRRPAWVEREQDYAWKVWLQTLPIVWEALMATPFGRRQLYLTGEAPGLMPLVITQPCDRSGFELIAEEGGQPIHLDLFNQHQNLGLFATTRAGKSVLVSGILTQALAHRFPVVALDFPKPDGSSTFTDYTQLVGGAYFDISRESNNLFELPDLRHLPGDERKERLDDFQSFLESALLTMIVGSGANSSVMTQTIRSILVLALNAFFADAPIQRRYLEAMEGRLGSAAWAQMPTLADFLDFCTPEQLDLNQVGGNIAKALDMIDLRLRFWLSSRVGRAISAPSSFPTDAQLLVFALRNLSNEEDAAVLALSAYAAALRRALEAPASIFFIDEAPILFEFDEIGALIGRLCANGAKAGIRVIISAQDPDTVHKSPASAKIFQNLTTRLIGRIQPMAVDSFERILKYPKAVISRNASESFFPKREGIYSQWLLDNNGLYTYCRYYPAFAQLAAVANNPDEQTTRDLVLRHAPDTFTGLAEFARLLVLSIQSGEPLSVITERWFAERNPHPEVPLSSFNSLPTGGHS</sequence>
<evidence type="ECO:0008006" key="3">
    <source>
        <dbReference type="Google" id="ProtNLM"/>
    </source>
</evidence>
<evidence type="ECO:0000313" key="1">
    <source>
        <dbReference type="EMBL" id="OKH50120.1"/>
    </source>
</evidence>
<reference evidence="1 2" key="1">
    <citation type="submission" date="2016-11" db="EMBL/GenBank/DDBJ databases">
        <title>Draft Genome Sequences of Nine Cyanobacterial Strains from Diverse Habitats.</title>
        <authorList>
            <person name="Zhu T."/>
            <person name="Hou S."/>
            <person name="Lu X."/>
            <person name="Hess W.R."/>
        </authorList>
    </citation>
    <scope>NUCLEOTIDE SEQUENCE [LARGE SCALE GENOMIC DNA]</scope>
    <source>
        <strain evidence="1 2">NIES-30</strain>
    </source>
</reference>
<dbReference type="EMBL" id="MRCG01000002">
    <property type="protein sequence ID" value="OKH50120.1"/>
    <property type="molecule type" value="Genomic_DNA"/>
</dbReference>
<dbReference type="STRING" id="549789.NIES30_05310"/>
<comment type="caution">
    <text evidence="1">The sequence shown here is derived from an EMBL/GenBank/DDBJ whole genome shotgun (WGS) entry which is preliminary data.</text>
</comment>